<comment type="caution">
    <text evidence="1">The sequence shown here is derived from an EMBL/GenBank/DDBJ whole genome shotgun (WGS) entry which is preliminary data.</text>
</comment>
<gene>
    <name evidence="1" type="ORF">E2C01_085736</name>
</gene>
<proteinExistence type="predicted"/>
<dbReference type="EMBL" id="VSRR010085408">
    <property type="protein sequence ID" value="MPC90737.1"/>
    <property type="molecule type" value="Genomic_DNA"/>
</dbReference>
<evidence type="ECO:0000313" key="1">
    <source>
        <dbReference type="EMBL" id="MPC90737.1"/>
    </source>
</evidence>
<dbReference type="AlphaFoldDB" id="A0A5B7JBH1"/>
<reference evidence="1 2" key="1">
    <citation type="submission" date="2019-05" db="EMBL/GenBank/DDBJ databases">
        <title>Another draft genome of Portunus trituberculatus and its Hox gene families provides insights of decapod evolution.</title>
        <authorList>
            <person name="Jeong J.-H."/>
            <person name="Song I."/>
            <person name="Kim S."/>
            <person name="Choi T."/>
            <person name="Kim D."/>
            <person name="Ryu S."/>
            <person name="Kim W."/>
        </authorList>
    </citation>
    <scope>NUCLEOTIDE SEQUENCE [LARGE SCALE GENOMIC DNA]</scope>
    <source>
        <tissue evidence="1">Muscle</tissue>
    </source>
</reference>
<name>A0A5B7JBH1_PORTR</name>
<protein>
    <submittedName>
        <fullName evidence="1">Uncharacterized protein</fullName>
    </submittedName>
</protein>
<accession>A0A5B7JBH1</accession>
<sequence length="80" mass="9315">MRGREGRAASPPYYQVTGVRWEQFLGVTVKGERLAEFRSEDDFEGRCMNMKEAEEGRGKDAWARREMGASIILFRRRDGR</sequence>
<keyword evidence="2" id="KW-1185">Reference proteome</keyword>
<dbReference type="Proteomes" id="UP000324222">
    <property type="component" value="Unassembled WGS sequence"/>
</dbReference>
<organism evidence="1 2">
    <name type="scientific">Portunus trituberculatus</name>
    <name type="common">Swimming crab</name>
    <name type="synonym">Neptunus trituberculatus</name>
    <dbReference type="NCBI Taxonomy" id="210409"/>
    <lineage>
        <taxon>Eukaryota</taxon>
        <taxon>Metazoa</taxon>
        <taxon>Ecdysozoa</taxon>
        <taxon>Arthropoda</taxon>
        <taxon>Crustacea</taxon>
        <taxon>Multicrustacea</taxon>
        <taxon>Malacostraca</taxon>
        <taxon>Eumalacostraca</taxon>
        <taxon>Eucarida</taxon>
        <taxon>Decapoda</taxon>
        <taxon>Pleocyemata</taxon>
        <taxon>Brachyura</taxon>
        <taxon>Eubrachyura</taxon>
        <taxon>Portunoidea</taxon>
        <taxon>Portunidae</taxon>
        <taxon>Portuninae</taxon>
        <taxon>Portunus</taxon>
    </lineage>
</organism>
<evidence type="ECO:0000313" key="2">
    <source>
        <dbReference type="Proteomes" id="UP000324222"/>
    </source>
</evidence>